<dbReference type="PANTHER" id="PTHR44324">
    <property type="entry name" value="WD40 REPEAT DOMAIN 95"/>
    <property type="match status" value="1"/>
</dbReference>
<feature type="repeat" description="WD" evidence="3">
    <location>
        <begin position="497"/>
        <end position="538"/>
    </location>
</feature>
<feature type="repeat" description="WD" evidence="3">
    <location>
        <begin position="363"/>
        <end position="404"/>
    </location>
</feature>
<dbReference type="PANTHER" id="PTHR44324:SF2">
    <property type="entry name" value="WD REPEAT-CONTAINING PROTEIN 64"/>
    <property type="match status" value="1"/>
</dbReference>
<reference evidence="4" key="2">
    <citation type="submission" date="2025-08" db="UniProtKB">
        <authorList>
            <consortium name="Ensembl"/>
        </authorList>
    </citation>
    <scope>IDENTIFICATION</scope>
</reference>
<evidence type="ECO:0000313" key="4">
    <source>
        <dbReference type="Ensembl" id="ENSCUSP00005026433.1"/>
    </source>
</evidence>
<dbReference type="Proteomes" id="UP000694563">
    <property type="component" value="Chromosome 3"/>
</dbReference>
<dbReference type="InterPro" id="IPR036322">
    <property type="entry name" value="WD40_repeat_dom_sf"/>
</dbReference>
<evidence type="ECO:0000313" key="5">
    <source>
        <dbReference type="Proteomes" id="UP000694563"/>
    </source>
</evidence>
<feature type="repeat" description="WD" evidence="3">
    <location>
        <begin position="452"/>
        <end position="493"/>
    </location>
</feature>
<name>A0A8C3YA25_CATUS</name>
<dbReference type="SUPFAM" id="SSF50978">
    <property type="entry name" value="WD40 repeat-like"/>
    <property type="match status" value="2"/>
</dbReference>
<accession>A0A8C3YA25</accession>
<keyword evidence="2" id="KW-0677">Repeat</keyword>
<sequence>MSEKKDRDKESCSALELIDFKNALEQFQNLVETMIIQKTKESSGSYTTDDDEIDFEKFHTTVRTLFGPAVKDKNVQAFFRKVMNNPDEKPEWPEIFGCFTGESHGMSSPSKESMVLLVSEKQQITHSGVVKRKDVIKGLVKVPLLNFTVTASQKGVLTVFSKKDPTWINGCDFLPNLKYIVAVTESTVILWDYKSKERQSNGFVIKPMKNCLLCVSTVTVADSLAKDTILMGDDRGYVYLLTITSDDFIMKQSKAKKESQFKVLDAESFDIPKRKLHDDWVGKIRYFPALKCFGSCSTDSINSFILDDIKRLEDHLPVKEFSVPKGVNAFTYCGKAKVIVTGGNDRILRLWNPVVNFSPVGKLFGHKHSVVEIVTNEKDQHVISLSCAKVFRVWDIQTLSPLQVFYENHGTPEEMNAFPMVFDNDRGRLFTGSDVIDIYPLANVIQDSKELPQTHEKSLNVLLYNRTFHQILSICSESILKVWDLETGSQIYQIEDAHGLNIEVTCAAIEINGVYLATGACDGTVKIWEFESGQEVKALPFVKHSNDERRVLKIVYLKADEGQHAVIVLEERGKIKIIQGDSAQTDLYVTWVLPEIVPFPQRNPVVYLSLKPSSLEMQNFFPDVRLLCNTSSMRNDKETFLSSVDIKCFDVLKVEGCRLITTGSANGEINLWDFESASVTYEFIILMYVLKDKYGNLMKELLPFSEHPSGPLTALCTDIFTKILLAGTSNHGGEQNWLRYSYVVFSPQEIKEELCRRAHATEVVELFIEEEKNVVVTASIDGSVRLWHAMTGYYFGYFGQARKFELTDTSRLILPSDVSDIPAIIKEESKHMEKKVKYPLILDRDK</sequence>
<dbReference type="PROSITE" id="PS50082">
    <property type="entry name" value="WD_REPEATS_2"/>
    <property type="match status" value="5"/>
</dbReference>
<keyword evidence="1 3" id="KW-0853">WD repeat</keyword>
<evidence type="ECO:0000256" key="1">
    <source>
        <dbReference type="ARBA" id="ARBA00022574"/>
    </source>
</evidence>
<dbReference type="InterPro" id="IPR051242">
    <property type="entry name" value="WD-EF-hand_domain"/>
</dbReference>
<proteinExistence type="predicted"/>
<dbReference type="PROSITE" id="PS50294">
    <property type="entry name" value="WD_REPEATS_REGION"/>
    <property type="match status" value="2"/>
</dbReference>
<dbReference type="InterPro" id="IPR015943">
    <property type="entry name" value="WD40/YVTN_repeat-like_dom_sf"/>
</dbReference>
<dbReference type="AlphaFoldDB" id="A0A8C3YA25"/>
<dbReference type="Pfam" id="PF00400">
    <property type="entry name" value="WD40"/>
    <property type="match status" value="2"/>
</dbReference>
<dbReference type="InterPro" id="IPR019775">
    <property type="entry name" value="WD40_repeat_CS"/>
</dbReference>
<dbReference type="InterPro" id="IPR001680">
    <property type="entry name" value="WD40_rpt"/>
</dbReference>
<feature type="repeat" description="WD" evidence="3">
    <location>
        <begin position="756"/>
        <end position="787"/>
    </location>
</feature>
<dbReference type="Gene3D" id="2.130.10.10">
    <property type="entry name" value="YVTN repeat-like/Quinoprotein amine dehydrogenase"/>
    <property type="match status" value="3"/>
</dbReference>
<feature type="repeat" description="WD" evidence="3">
    <location>
        <begin position="658"/>
        <end position="682"/>
    </location>
</feature>
<keyword evidence="5" id="KW-1185">Reference proteome</keyword>
<evidence type="ECO:0000256" key="3">
    <source>
        <dbReference type="PROSITE-ProRule" id="PRU00221"/>
    </source>
</evidence>
<dbReference type="PROSITE" id="PS00678">
    <property type="entry name" value="WD_REPEATS_1"/>
    <property type="match status" value="1"/>
</dbReference>
<evidence type="ECO:0000256" key="2">
    <source>
        <dbReference type="ARBA" id="ARBA00022737"/>
    </source>
</evidence>
<dbReference type="Ensembl" id="ENSCUST00005027365.1">
    <property type="protein sequence ID" value="ENSCUSP00005026433.1"/>
    <property type="gene ID" value="ENSCUSG00005016390.1"/>
</dbReference>
<reference evidence="4" key="3">
    <citation type="submission" date="2025-09" db="UniProtKB">
        <authorList>
            <consortium name="Ensembl"/>
        </authorList>
    </citation>
    <scope>IDENTIFICATION</scope>
</reference>
<dbReference type="SMART" id="SM00320">
    <property type="entry name" value="WD40"/>
    <property type="match status" value="7"/>
</dbReference>
<reference evidence="4" key="1">
    <citation type="submission" date="2020-10" db="EMBL/GenBank/DDBJ databases">
        <title>Catharus ustulatus (Swainson's thrush) genome, bCatUst1, primary haplotype v2.</title>
        <authorList>
            <person name="Delmore K."/>
            <person name="Vafadar M."/>
            <person name="Formenti G."/>
            <person name="Chow W."/>
            <person name="Pelan S."/>
            <person name="Howe K."/>
            <person name="Rhie A."/>
            <person name="Mountcastle J."/>
            <person name="Haase B."/>
            <person name="Fedrigo O."/>
            <person name="Jarvis E.D."/>
        </authorList>
    </citation>
    <scope>NUCLEOTIDE SEQUENCE [LARGE SCALE GENOMIC DNA]</scope>
</reference>
<organism evidence="4 5">
    <name type="scientific">Catharus ustulatus</name>
    <name type="common">Russet-backed thrush</name>
    <name type="synonym">Hylocichla ustulatus</name>
    <dbReference type="NCBI Taxonomy" id="91951"/>
    <lineage>
        <taxon>Eukaryota</taxon>
        <taxon>Metazoa</taxon>
        <taxon>Chordata</taxon>
        <taxon>Craniata</taxon>
        <taxon>Vertebrata</taxon>
        <taxon>Euteleostomi</taxon>
        <taxon>Archelosauria</taxon>
        <taxon>Archosauria</taxon>
        <taxon>Dinosauria</taxon>
        <taxon>Saurischia</taxon>
        <taxon>Theropoda</taxon>
        <taxon>Coelurosauria</taxon>
        <taxon>Aves</taxon>
        <taxon>Neognathae</taxon>
        <taxon>Neoaves</taxon>
        <taxon>Telluraves</taxon>
        <taxon>Australaves</taxon>
        <taxon>Passeriformes</taxon>
        <taxon>Turdidae</taxon>
        <taxon>Catharus</taxon>
    </lineage>
</organism>
<protein>
    <submittedName>
        <fullName evidence="4">WD repeat domain 64</fullName>
    </submittedName>
</protein>